<dbReference type="Pfam" id="PF03480">
    <property type="entry name" value="DctP"/>
    <property type="match status" value="1"/>
</dbReference>
<dbReference type="NCBIfam" id="NF037995">
    <property type="entry name" value="TRAP_S1"/>
    <property type="match status" value="1"/>
</dbReference>
<name>A0A849SN78_UNCEI</name>
<proteinExistence type="predicted"/>
<evidence type="ECO:0000256" key="1">
    <source>
        <dbReference type="ARBA" id="ARBA00022729"/>
    </source>
</evidence>
<protein>
    <submittedName>
        <fullName evidence="3">TRAP transporter substrate-binding protein DctP</fullName>
    </submittedName>
</protein>
<dbReference type="InterPro" id="IPR038404">
    <property type="entry name" value="TRAP_DctP_sf"/>
</dbReference>
<accession>A0A849SN78</accession>
<feature type="chain" id="PRO_5032818052" evidence="2">
    <location>
        <begin position="28"/>
        <end position="341"/>
    </location>
</feature>
<dbReference type="InterPro" id="IPR018389">
    <property type="entry name" value="DctP_fam"/>
</dbReference>
<evidence type="ECO:0000313" key="3">
    <source>
        <dbReference type="EMBL" id="NOT33345.1"/>
    </source>
</evidence>
<dbReference type="AlphaFoldDB" id="A0A849SN78"/>
<keyword evidence="1 2" id="KW-0732">Signal</keyword>
<dbReference type="CDD" id="cd13670">
    <property type="entry name" value="PBP2_TRAP_Tp0957_like"/>
    <property type="match status" value="1"/>
</dbReference>
<evidence type="ECO:0000313" key="4">
    <source>
        <dbReference type="Proteomes" id="UP000580839"/>
    </source>
</evidence>
<dbReference type="PANTHER" id="PTHR33376">
    <property type="match status" value="1"/>
</dbReference>
<organism evidence="3 4">
    <name type="scientific">Eiseniibacteriota bacterium</name>
    <dbReference type="NCBI Taxonomy" id="2212470"/>
    <lineage>
        <taxon>Bacteria</taxon>
        <taxon>Candidatus Eiseniibacteriota</taxon>
    </lineage>
</organism>
<dbReference type="GO" id="GO:0055085">
    <property type="term" value="P:transmembrane transport"/>
    <property type="evidence" value="ECO:0007669"/>
    <property type="project" value="InterPro"/>
</dbReference>
<dbReference type="EMBL" id="JABFRW010000043">
    <property type="protein sequence ID" value="NOT33345.1"/>
    <property type="molecule type" value="Genomic_DNA"/>
</dbReference>
<evidence type="ECO:0000256" key="2">
    <source>
        <dbReference type="SAM" id="SignalP"/>
    </source>
</evidence>
<reference evidence="3 4" key="1">
    <citation type="submission" date="2020-04" db="EMBL/GenBank/DDBJ databases">
        <title>Metagenomic profiling of ammonia- and methane-oxidizing microorganisms in a Dutch drinking water treatment plant.</title>
        <authorList>
            <person name="Poghosyan L."/>
            <person name="Leucker S."/>
        </authorList>
    </citation>
    <scope>NUCLEOTIDE SEQUENCE [LARGE SCALE GENOMIC DNA]</scope>
    <source>
        <strain evidence="3">S-RSF-IL-03</strain>
    </source>
</reference>
<feature type="signal peptide" evidence="2">
    <location>
        <begin position="1"/>
        <end position="27"/>
    </location>
</feature>
<dbReference type="PANTHER" id="PTHR33376:SF4">
    <property type="entry name" value="SIALIC ACID-BINDING PERIPLASMIC PROTEIN SIAP"/>
    <property type="match status" value="1"/>
</dbReference>
<gene>
    <name evidence="3" type="primary">dctP</name>
    <name evidence="3" type="ORF">HOP12_04150</name>
</gene>
<dbReference type="Proteomes" id="UP000580839">
    <property type="component" value="Unassembled WGS sequence"/>
</dbReference>
<comment type="caution">
    <text evidence="3">The sequence shown here is derived from an EMBL/GenBank/DDBJ whole genome shotgun (WGS) entry which is preliminary data.</text>
</comment>
<sequence>MIRTFARFGGALSFLVLALALPPSSTAQSQGTVIKLATLVPDGSIWDLGLKQMGAEWSQGTQGRVSLRIYPGGVAGDEGDVVRKMRIGQIHAASLTVGGLSEIDPAFKLFTIPMFFASYPELRAVIDKLTPMLKQRLEAKGFVLTNWGHGGWVYVFSKHPVSSVADLRKTKLWVGTDAEMAGLWKSKGYSPVSISATDIMTGIQSGMLEAIYITPVVAVALQWFRQTPNMCEQGLAPLVGATVISKAAWNKLSEADRKVVQAAGLKLEAKLEREVPRQDTLSVAVMRSRGLRVVPVSAAQAKEWRTEAEEFAQEMRGALVPAEVMDLARRERDAYRARSGK</sequence>
<dbReference type="Gene3D" id="3.40.190.170">
    <property type="entry name" value="Bacterial extracellular solute-binding protein, family 7"/>
    <property type="match status" value="1"/>
</dbReference>